<comment type="cofactor">
    <cofactor evidence="10">
        <name>[4Fe-4S] cluster</name>
        <dbReference type="ChEBI" id="CHEBI:49883"/>
    </cofactor>
    <text evidence="10">Binds 1 [4Fe-4S] cluster.</text>
</comment>
<dbReference type="CDD" id="cd00056">
    <property type="entry name" value="ENDO3c"/>
    <property type="match status" value="1"/>
</dbReference>
<dbReference type="FunFam" id="1.10.340.30:FF:000001">
    <property type="entry name" value="Endonuclease III"/>
    <property type="match status" value="1"/>
</dbReference>
<evidence type="ECO:0000256" key="6">
    <source>
        <dbReference type="ARBA" id="ARBA00023004"/>
    </source>
</evidence>
<dbReference type="Pfam" id="PF00633">
    <property type="entry name" value="HHH"/>
    <property type="match status" value="1"/>
</dbReference>
<dbReference type="InterPro" id="IPR023170">
    <property type="entry name" value="HhH_base_excis_C"/>
</dbReference>
<comment type="function">
    <text evidence="10">DNA repair enzyme that has both DNA N-glycosylase activity and AP-lyase activity. The DNA N-glycosylase activity releases various damaged pyrimidines from DNA by cleaving the N-glycosidic bond, leaving an AP (apurinic/apyrimidinic) site. The AP-lyase activity cleaves the phosphodiester bond 3' to the AP site by a beta-elimination, leaving a 3'-terminal unsaturated sugar and a product with a terminal 5'-phosphate.</text>
</comment>
<dbReference type="InterPro" id="IPR004036">
    <property type="entry name" value="Endonuclease-III-like_CS2"/>
</dbReference>
<dbReference type="Pfam" id="PF00730">
    <property type="entry name" value="HhH-GPD"/>
    <property type="match status" value="1"/>
</dbReference>
<keyword evidence="2 10" id="KW-0004">4Fe-4S</keyword>
<dbReference type="GO" id="GO:0006285">
    <property type="term" value="P:base-excision repair, AP site formation"/>
    <property type="evidence" value="ECO:0007669"/>
    <property type="project" value="TreeGrafter"/>
</dbReference>
<dbReference type="NCBIfam" id="TIGR01083">
    <property type="entry name" value="nth"/>
    <property type="match status" value="1"/>
</dbReference>
<dbReference type="HAMAP" id="MF_00942">
    <property type="entry name" value="Nth"/>
    <property type="match status" value="1"/>
</dbReference>
<evidence type="ECO:0000259" key="11">
    <source>
        <dbReference type="SMART" id="SM00478"/>
    </source>
</evidence>
<comment type="caution">
    <text evidence="12">The sequence shown here is derived from an EMBL/GenBank/DDBJ whole genome shotgun (WGS) entry which is preliminary data.</text>
</comment>
<feature type="binding site" evidence="10">
    <location>
        <position position="196"/>
    </location>
    <ligand>
        <name>[4Fe-4S] cluster</name>
        <dbReference type="ChEBI" id="CHEBI:49883"/>
    </ligand>
</feature>
<dbReference type="AlphaFoldDB" id="A0A1F6B369"/>
<keyword evidence="6 10" id="KW-0408">Iron</keyword>
<dbReference type="PANTHER" id="PTHR10359">
    <property type="entry name" value="A/G-SPECIFIC ADENINE GLYCOSYLASE/ENDONUCLEASE III"/>
    <property type="match status" value="1"/>
</dbReference>
<dbReference type="PROSITE" id="PS01155">
    <property type="entry name" value="ENDONUCLEASE_III_2"/>
    <property type="match status" value="1"/>
</dbReference>
<dbReference type="EMBL" id="MFJX01000020">
    <property type="protein sequence ID" value="OGG31243.1"/>
    <property type="molecule type" value="Genomic_DNA"/>
</dbReference>
<dbReference type="PIRSF" id="PIRSF001435">
    <property type="entry name" value="Nth"/>
    <property type="match status" value="1"/>
</dbReference>
<dbReference type="SMART" id="SM00478">
    <property type="entry name" value="ENDO3c"/>
    <property type="match status" value="1"/>
</dbReference>
<dbReference type="PANTHER" id="PTHR10359:SF18">
    <property type="entry name" value="ENDONUCLEASE III"/>
    <property type="match status" value="1"/>
</dbReference>
<evidence type="ECO:0000256" key="9">
    <source>
        <dbReference type="ARBA" id="ARBA00023295"/>
    </source>
</evidence>
<evidence type="ECO:0000256" key="2">
    <source>
        <dbReference type="ARBA" id="ARBA00022485"/>
    </source>
</evidence>
<name>A0A1F6B369_9BACT</name>
<dbReference type="GO" id="GO:0046872">
    <property type="term" value="F:metal ion binding"/>
    <property type="evidence" value="ECO:0007669"/>
    <property type="project" value="UniProtKB-KW"/>
</dbReference>
<feature type="binding site" evidence="10">
    <location>
        <position position="199"/>
    </location>
    <ligand>
        <name>[4Fe-4S] cluster</name>
        <dbReference type="ChEBI" id="CHEBI:49883"/>
    </ligand>
</feature>
<keyword evidence="7 10" id="KW-0411">Iron-sulfur</keyword>
<keyword evidence="9 10" id="KW-0326">Glycosidase</keyword>
<keyword evidence="10" id="KW-0456">Lyase</keyword>
<dbReference type="GO" id="GO:0140078">
    <property type="term" value="F:class I DNA-(apurinic or apyrimidinic site) endonuclease activity"/>
    <property type="evidence" value="ECO:0007669"/>
    <property type="project" value="UniProtKB-EC"/>
</dbReference>
<dbReference type="GO" id="GO:0051539">
    <property type="term" value="F:4 iron, 4 sulfur cluster binding"/>
    <property type="evidence" value="ECO:0007669"/>
    <property type="project" value="UniProtKB-UniRule"/>
</dbReference>
<keyword evidence="4 10" id="KW-0227">DNA damage</keyword>
<accession>A0A1F6B369</accession>
<evidence type="ECO:0000256" key="10">
    <source>
        <dbReference type="HAMAP-Rule" id="MF_00942"/>
    </source>
</evidence>
<evidence type="ECO:0000256" key="5">
    <source>
        <dbReference type="ARBA" id="ARBA00022801"/>
    </source>
</evidence>
<dbReference type="GO" id="GO:0003677">
    <property type="term" value="F:DNA binding"/>
    <property type="evidence" value="ECO:0007669"/>
    <property type="project" value="UniProtKB-UniRule"/>
</dbReference>
<evidence type="ECO:0000256" key="7">
    <source>
        <dbReference type="ARBA" id="ARBA00023014"/>
    </source>
</evidence>
<keyword evidence="10" id="KW-0238">DNA-binding</keyword>
<feature type="binding site" evidence="10">
    <location>
        <position position="189"/>
    </location>
    <ligand>
        <name>[4Fe-4S] cluster</name>
        <dbReference type="ChEBI" id="CHEBI:49883"/>
    </ligand>
</feature>
<dbReference type="InterPro" id="IPR000445">
    <property type="entry name" value="HhH_motif"/>
</dbReference>
<dbReference type="GO" id="GO:0019104">
    <property type="term" value="F:DNA N-glycosylase activity"/>
    <property type="evidence" value="ECO:0007669"/>
    <property type="project" value="UniProtKB-UniRule"/>
</dbReference>
<dbReference type="InterPro" id="IPR011257">
    <property type="entry name" value="DNA_glycosylase"/>
</dbReference>
<comment type="catalytic activity">
    <reaction evidence="10">
        <text>2'-deoxyribonucleotide-(2'-deoxyribose 5'-phosphate)-2'-deoxyribonucleotide-DNA = a 3'-end 2'-deoxyribonucleotide-(2,3-dehydro-2,3-deoxyribose 5'-phosphate)-DNA + a 5'-end 5'-phospho-2'-deoxyribonucleoside-DNA + H(+)</text>
        <dbReference type="Rhea" id="RHEA:66592"/>
        <dbReference type="Rhea" id="RHEA-COMP:13180"/>
        <dbReference type="Rhea" id="RHEA-COMP:16897"/>
        <dbReference type="Rhea" id="RHEA-COMP:17067"/>
        <dbReference type="ChEBI" id="CHEBI:15378"/>
        <dbReference type="ChEBI" id="CHEBI:136412"/>
        <dbReference type="ChEBI" id="CHEBI:157695"/>
        <dbReference type="ChEBI" id="CHEBI:167181"/>
        <dbReference type="EC" id="4.2.99.18"/>
    </reaction>
</comment>
<organism evidence="12 13">
    <name type="scientific">Candidatus Gottesmanbacteria bacterium RIFCSPLOWO2_01_FULL_46_9</name>
    <dbReference type="NCBI Taxonomy" id="1798394"/>
    <lineage>
        <taxon>Bacteria</taxon>
        <taxon>Candidatus Gottesmaniibacteriota</taxon>
    </lineage>
</organism>
<feature type="binding site" evidence="10">
    <location>
        <position position="205"/>
    </location>
    <ligand>
        <name>[4Fe-4S] cluster</name>
        <dbReference type="ChEBI" id="CHEBI:49883"/>
    </ligand>
</feature>
<evidence type="ECO:0000256" key="8">
    <source>
        <dbReference type="ARBA" id="ARBA00023204"/>
    </source>
</evidence>
<dbReference type="Gene3D" id="1.10.1670.10">
    <property type="entry name" value="Helix-hairpin-Helix base-excision DNA repair enzymes (C-terminal)"/>
    <property type="match status" value="1"/>
</dbReference>
<dbReference type="Gene3D" id="1.10.340.30">
    <property type="entry name" value="Hypothetical protein, domain 2"/>
    <property type="match status" value="1"/>
</dbReference>
<evidence type="ECO:0000256" key="3">
    <source>
        <dbReference type="ARBA" id="ARBA00022723"/>
    </source>
</evidence>
<keyword evidence="12" id="KW-0540">Nuclease</keyword>
<evidence type="ECO:0000313" key="13">
    <source>
        <dbReference type="Proteomes" id="UP000176450"/>
    </source>
</evidence>
<gene>
    <name evidence="10" type="primary">nth</name>
    <name evidence="12" type="ORF">A3A63_00305</name>
</gene>
<evidence type="ECO:0000313" key="12">
    <source>
        <dbReference type="EMBL" id="OGG31243.1"/>
    </source>
</evidence>
<keyword evidence="5 10" id="KW-0378">Hydrolase</keyword>
<keyword evidence="8 10" id="KW-0234">DNA repair</keyword>
<dbReference type="InterPro" id="IPR003265">
    <property type="entry name" value="HhH-GPD_domain"/>
</dbReference>
<dbReference type="SUPFAM" id="SSF48150">
    <property type="entry name" value="DNA-glycosylase"/>
    <property type="match status" value="1"/>
</dbReference>
<comment type="similarity">
    <text evidence="1 10">Belongs to the Nth/MutY family.</text>
</comment>
<keyword evidence="12" id="KW-0255">Endonuclease</keyword>
<sequence length="211" mass="23609">MTNKEKALEILKRLYTVYPHPKIELNFTTPFELLVATILSAQCTDKLVNTVTPALFKKFKTAKNFADATVGDIDSLITKVTFHSNKAKNIRAAAKIIVEKHKGMVPQTMEELDALPGVARKTANVVLGQAFGKAEGIVIDTHGIRLSNRLGLTTQKDPVKIERDLMELIPREKWIDFGSMLTLHGRHMCTARPHTCEHCPLGDLCPEYFKN</sequence>
<keyword evidence="3 10" id="KW-0479">Metal-binding</keyword>
<dbReference type="Proteomes" id="UP000176450">
    <property type="component" value="Unassembled WGS sequence"/>
</dbReference>
<dbReference type="InterPro" id="IPR005759">
    <property type="entry name" value="Nth"/>
</dbReference>
<proteinExistence type="inferred from homology"/>
<evidence type="ECO:0000256" key="1">
    <source>
        <dbReference type="ARBA" id="ARBA00008343"/>
    </source>
</evidence>
<evidence type="ECO:0000256" key="4">
    <source>
        <dbReference type="ARBA" id="ARBA00022763"/>
    </source>
</evidence>
<reference evidence="12 13" key="1">
    <citation type="journal article" date="2016" name="Nat. Commun.">
        <title>Thousands of microbial genomes shed light on interconnected biogeochemical processes in an aquifer system.</title>
        <authorList>
            <person name="Anantharaman K."/>
            <person name="Brown C.T."/>
            <person name="Hug L.A."/>
            <person name="Sharon I."/>
            <person name="Castelle C.J."/>
            <person name="Probst A.J."/>
            <person name="Thomas B.C."/>
            <person name="Singh A."/>
            <person name="Wilkins M.J."/>
            <person name="Karaoz U."/>
            <person name="Brodie E.L."/>
            <person name="Williams K.H."/>
            <person name="Hubbard S.S."/>
            <person name="Banfield J.F."/>
        </authorList>
    </citation>
    <scope>NUCLEOTIDE SEQUENCE [LARGE SCALE GENOMIC DNA]</scope>
</reference>
<protein>
    <recommendedName>
        <fullName evidence="10">Endonuclease III</fullName>
        <ecNumber evidence="10">4.2.99.18</ecNumber>
    </recommendedName>
    <alternativeName>
        <fullName evidence="10">DNA-(apurinic or apyrimidinic site) lyase</fullName>
    </alternativeName>
</protein>
<dbReference type="EC" id="4.2.99.18" evidence="10"/>
<feature type="domain" description="HhH-GPD" evidence="11">
    <location>
        <begin position="39"/>
        <end position="187"/>
    </location>
</feature>